<keyword evidence="2" id="KW-1185">Reference proteome</keyword>
<dbReference type="EMBL" id="JAYMYR010000010">
    <property type="protein sequence ID" value="KAK7334738.1"/>
    <property type="molecule type" value="Genomic_DNA"/>
</dbReference>
<evidence type="ECO:0000313" key="2">
    <source>
        <dbReference type="Proteomes" id="UP001374584"/>
    </source>
</evidence>
<sequence length="142" mass="16252">MYVLKSGPQMNPSQECCDEINSADASCVWEHLWNTTHVKKLIDVNKLREFRSSRLLSLSLYHLFFPCRYLSSSVSFTYSLCNCDLSSQINNVSVVLGTLKLGDHGALGFLHLFVCTPDGCNFLVQFSTVINVFVLFQYYFKW</sequence>
<dbReference type="Proteomes" id="UP001374584">
    <property type="component" value="Unassembled WGS sequence"/>
</dbReference>
<protein>
    <submittedName>
        <fullName evidence="1">Uncharacterized protein</fullName>
    </submittedName>
</protein>
<name>A0AAN9LIL2_PHACN</name>
<organism evidence="1 2">
    <name type="scientific">Phaseolus coccineus</name>
    <name type="common">Scarlet runner bean</name>
    <name type="synonym">Phaseolus multiflorus</name>
    <dbReference type="NCBI Taxonomy" id="3886"/>
    <lineage>
        <taxon>Eukaryota</taxon>
        <taxon>Viridiplantae</taxon>
        <taxon>Streptophyta</taxon>
        <taxon>Embryophyta</taxon>
        <taxon>Tracheophyta</taxon>
        <taxon>Spermatophyta</taxon>
        <taxon>Magnoliopsida</taxon>
        <taxon>eudicotyledons</taxon>
        <taxon>Gunneridae</taxon>
        <taxon>Pentapetalae</taxon>
        <taxon>rosids</taxon>
        <taxon>fabids</taxon>
        <taxon>Fabales</taxon>
        <taxon>Fabaceae</taxon>
        <taxon>Papilionoideae</taxon>
        <taxon>50 kb inversion clade</taxon>
        <taxon>NPAAA clade</taxon>
        <taxon>indigoferoid/millettioid clade</taxon>
        <taxon>Phaseoleae</taxon>
        <taxon>Phaseolus</taxon>
    </lineage>
</organism>
<dbReference type="AlphaFoldDB" id="A0AAN9LIL2"/>
<accession>A0AAN9LIL2</accession>
<comment type="caution">
    <text evidence="1">The sequence shown here is derived from an EMBL/GenBank/DDBJ whole genome shotgun (WGS) entry which is preliminary data.</text>
</comment>
<gene>
    <name evidence="1" type="ORF">VNO80_26499</name>
</gene>
<reference evidence="1 2" key="1">
    <citation type="submission" date="2024-01" db="EMBL/GenBank/DDBJ databases">
        <title>The genomes of 5 underutilized Papilionoideae crops provide insights into root nodulation and disease resistanc.</title>
        <authorList>
            <person name="Jiang F."/>
        </authorList>
    </citation>
    <scope>NUCLEOTIDE SEQUENCE [LARGE SCALE GENOMIC DNA]</scope>
    <source>
        <strain evidence="1">JINMINGXINNONG_FW02</strain>
        <tissue evidence="1">Leaves</tissue>
    </source>
</reference>
<proteinExistence type="predicted"/>
<evidence type="ECO:0000313" key="1">
    <source>
        <dbReference type="EMBL" id="KAK7334738.1"/>
    </source>
</evidence>